<name>A0A2U1L1D6_ARTAN</name>
<organism evidence="2 3">
    <name type="scientific">Artemisia annua</name>
    <name type="common">Sweet wormwood</name>
    <dbReference type="NCBI Taxonomy" id="35608"/>
    <lineage>
        <taxon>Eukaryota</taxon>
        <taxon>Viridiplantae</taxon>
        <taxon>Streptophyta</taxon>
        <taxon>Embryophyta</taxon>
        <taxon>Tracheophyta</taxon>
        <taxon>Spermatophyta</taxon>
        <taxon>Magnoliopsida</taxon>
        <taxon>eudicotyledons</taxon>
        <taxon>Gunneridae</taxon>
        <taxon>Pentapetalae</taxon>
        <taxon>asterids</taxon>
        <taxon>campanulids</taxon>
        <taxon>Asterales</taxon>
        <taxon>Asteraceae</taxon>
        <taxon>Asteroideae</taxon>
        <taxon>Anthemideae</taxon>
        <taxon>Artemisiinae</taxon>
        <taxon>Artemisia</taxon>
    </lineage>
</organism>
<dbReference type="AlphaFoldDB" id="A0A2U1L1D6"/>
<evidence type="ECO:0000259" key="1">
    <source>
        <dbReference type="Pfam" id="PF05695"/>
    </source>
</evidence>
<evidence type="ECO:0000313" key="2">
    <source>
        <dbReference type="EMBL" id="PWA42780.1"/>
    </source>
</evidence>
<protein>
    <recommendedName>
        <fullName evidence="1">Ycf2 N-terminal domain-containing protein</fullName>
    </recommendedName>
</protein>
<reference evidence="2 3" key="1">
    <citation type="journal article" date="2018" name="Mol. Plant">
        <title>The genome of Artemisia annua provides insight into the evolution of Asteraceae family and artemisinin biosynthesis.</title>
        <authorList>
            <person name="Shen Q."/>
            <person name="Zhang L."/>
            <person name="Liao Z."/>
            <person name="Wang S."/>
            <person name="Yan T."/>
            <person name="Shi P."/>
            <person name="Liu M."/>
            <person name="Fu X."/>
            <person name="Pan Q."/>
            <person name="Wang Y."/>
            <person name="Lv Z."/>
            <person name="Lu X."/>
            <person name="Zhang F."/>
            <person name="Jiang W."/>
            <person name="Ma Y."/>
            <person name="Chen M."/>
            <person name="Hao X."/>
            <person name="Li L."/>
            <person name="Tang Y."/>
            <person name="Lv G."/>
            <person name="Zhou Y."/>
            <person name="Sun X."/>
            <person name="Brodelius P.E."/>
            <person name="Rose J.K.C."/>
            <person name="Tang K."/>
        </authorList>
    </citation>
    <scope>NUCLEOTIDE SEQUENCE [LARGE SCALE GENOMIC DNA]</scope>
    <source>
        <strain evidence="3">cv. Huhao1</strain>
        <tissue evidence="2">Leaf</tissue>
    </source>
</reference>
<evidence type="ECO:0000313" key="3">
    <source>
        <dbReference type="Proteomes" id="UP000245207"/>
    </source>
</evidence>
<proteinExistence type="predicted"/>
<gene>
    <name evidence="2" type="ORF">CTI12_AA541470</name>
</gene>
<dbReference type="EMBL" id="PKPP01012197">
    <property type="protein sequence ID" value="PWA42780.1"/>
    <property type="molecule type" value="Genomic_DNA"/>
</dbReference>
<accession>A0A2U1L1D6</accession>
<dbReference type="STRING" id="35608.A0A2U1L1D6"/>
<keyword evidence="3" id="KW-1185">Reference proteome</keyword>
<dbReference type="OrthoDB" id="998069at2759"/>
<dbReference type="InterPro" id="IPR056777">
    <property type="entry name" value="Ycf2_N"/>
</dbReference>
<dbReference type="Pfam" id="PF05695">
    <property type="entry name" value="Ycf2"/>
    <property type="match status" value="1"/>
</dbReference>
<comment type="caution">
    <text evidence="2">The sequence shown here is derived from an EMBL/GenBank/DDBJ whole genome shotgun (WGS) entry which is preliminary data.</text>
</comment>
<dbReference type="Proteomes" id="UP000245207">
    <property type="component" value="Unassembled WGS sequence"/>
</dbReference>
<sequence>MVRSSFFSRTERLKNRDPDAYRYKWSSGSNNFQEHLEHFVSEQKSRFQYLYVTKSQKVQGATFNMFKRVLSSSSTWPQSNLQVHDRNQA</sequence>
<feature type="domain" description="Ycf2 N-terminal" evidence="1">
    <location>
        <begin position="6"/>
        <end position="51"/>
    </location>
</feature>